<dbReference type="RefSeq" id="WP_341425910.1">
    <property type="nucleotide sequence ID" value="NZ_JBBUTG010000005.1"/>
</dbReference>
<feature type="transmembrane region" description="Helical" evidence="1">
    <location>
        <begin position="81"/>
        <end position="101"/>
    </location>
</feature>
<gene>
    <name evidence="2" type="ORF">AACH06_11960</name>
</gene>
<keyword evidence="3" id="KW-1185">Reference proteome</keyword>
<organism evidence="2 3">
    <name type="scientific">Ideonella lacteola</name>
    <dbReference type="NCBI Taxonomy" id="2984193"/>
    <lineage>
        <taxon>Bacteria</taxon>
        <taxon>Pseudomonadati</taxon>
        <taxon>Pseudomonadota</taxon>
        <taxon>Betaproteobacteria</taxon>
        <taxon>Burkholderiales</taxon>
        <taxon>Sphaerotilaceae</taxon>
        <taxon>Ideonella</taxon>
    </lineage>
</organism>
<comment type="caution">
    <text evidence="2">The sequence shown here is derived from an EMBL/GenBank/DDBJ whole genome shotgun (WGS) entry which is preliminary data.</text>
</comment>
<reference evidence="2 3" key="1">
    <citation type="submission" date="2024-04" db="EMBL/GenBank/DDBJ databases">
        <title>Novel species of the genus Ideonella isolated from streams.</title>
        <authorList>
            <person name="Lu H."/>
        </authorList>
    </citation>
    <scope>NUCLEOTIDE SEQUENCE [LARGE SCALE GENOMIC DNA]</scope>
    <source>
        <strain evidence="2 3">DXS29W</strain>
    </source>
</reference>
<name>A0ABU9BPZ3_9BURK</name>
<protein>
    <recommendedName>
        <fullName evidence="4">Transmembrane protein</fullName>
    </recommendedName>
</protein>
<feature type="transmembrane region" description="Helical" evidence="1">
    <location>
        <begin position="135"/>
        <end position="153"/>
    </location>
</feature>
<evidence type="ECO:0000313" key="3">
    <source>
        <dbReference type="Proteomes" id="UP001371218"/>
    </source>
</evidence>
<dbReference type="Proteomes" id="UP001371218">
    <property type="component" value="Unassembled WGS sequence"/>
</dbReference>
<sequence length="211" mass="23214">MWRLVLSALSLAFYAWLAHWLMVNAPDSPWALAWLLGPPLVMAAGLAAARRRWRTLALSGSALAALGWLMAKGGLGDVQRLYVLQHALINGAIGTVFAATLRAGRVPMITSVALKVHGGQMQAAKFPYTRRVTEAWVAYFFGVVLLSLLLYGFANWAVWSAFANFVTPLLAGALLVGEWRLRYWLHPEFERVPISVAIRAFREPGGAVSQR</sequence>
<evidence type="ECO:0008006" key="4">
    <source>
        <dbReference type="Google" id="ProtNLM"/>
    </source>
</evidence>
<keyword evidence="1" id="KW-1133">Transmembrane helix</keyword>
<evidence type="ECO:0000313" key="2">
    <source>
        <dbReference type="EMBL" id="MEK8031533.1"/>
    </source>
</evidence>
<keyword evidence="1" id="KW-0812">Transmembrane</keyword>
<dbReference type="EMBL" id="JBBUTG010000005">
    <property type="protein sequence ID" value="MEK8031533.1"/>
    <property type="molecule type" value="Genomic_DNA"/>
</dbReference>
<proteinExistence type="predicted"/>
<evidence type="ECO:0000256" key="1">
    <source>
        <dbReference type="SAM" id="Phobius"/>
    </source>
</evidence>
<feature type="transmembrane region" description="Helical" evidence="1">
    <location>
        <begin position="56"/>
        <end position="75"/>
    </location>
</feature>
<feature type="transmembrane region" description="Helical" evidence="1">
    <location>
        <begin position="31"/>
        <end position="49"/>
    </location>
</feature>
<feature type="transmembrane region" description="Helical" evidence="1">
    <location>
        <begin position="159"/>
        <end position="177"/>
    </location>
</feature>
<keyword evidence="1" id="KW-0472">Membrane</keyword>
<accession>A0ABU9BPZ3</accession>